<dbReference type="Proteomes" id="UP000053424">
    <property type="component" value="Unassembled WGS sequence"/>
</dbReference>
<keyword evidence="2" id="KW-1185">Reference proteome</keyword>
<reference evidence="1 2" key="1">
    <citation type="submission" date="2014-04" db="EMBL/GenBank/DDBJ databases">
        <authorList>
            <consortium name="DOE Joint Genome Institute"/>
            <person name="Kuo A."/>
            <person name="Gay G."/>
            <person name="Dore J."/>
            <person name="Kohler A."/>
            <person name="Nagy L.G."/>
            <person name="Floudas D."/>
            <person name="Copeland A."/>
            <person name="Barry K.W."/>
            <person name="Cichocki N."/>
            <person name="Veneault-Fourrey C."/>
            <person name="LaButti K."/>
            <person name="Lindquist E.A."/>
            <person name="Lipzen A."/>
            <person name="Lundell T."/>
            <person name="Morin E."/>
            <person name="Murat C."/>
            <person name="Sun H."/>
            <person name="Tunlid A."/>
            <person name="Henrissat B."/>
            <person name="Grigoriev I.V."/>
            <person name="Hibbett D.S."/>
            <person name="Martin F."/>
            <person name="Nordberg H.P."/>
            <person name="Cantor M.N."/>
            <person name="Hua S.X."/>
        </authorList>
    </citation>
    <scope>NUCLEOTIDE SEQUENCE [LARGE SCALE GENOMIC DNA]</scope>
    <source>
        <strain evidence="2">h7</strain>
    </source>
</reference>
<evidence type="ECO:0000313" key="1">
    <source>
        <dbReference type="EMBL" id="KIM39516.1"/>
    </source>
</evidence>
<reference evidence="2" key="2">
    <citation type="submission" date="2015-01" db="EMBL/GenBank/DDBJ databases">
        <title>Evolutionary Origins and Diversification of the Mycorrhizal Mutualists.</title>
        <authorList>
            <consortium name="DOE Joint Genome Institute"/>
            <consortium name="Mycorrhizal Genomics Consortium"/>
            <person name="Kohler A."/>
            <person name="Kuo A."/>
            <person name="Nagy L.G."/>
            <person name="Floudas D."/>
            <person name="Copeland A."/>
            <person name="Barry K.W."/>
            <person name="Cichocki N."/>
            <person name="Veneault-Fourrey C."/>
            <person name="LaButti K."/>
            <person name="Lindquist E.A."/>
            <person name="Lipzen A."/>
            <person name="Lundell T."/>
            <person name="Morin E."/>
            <person name="Murat C."/>
            <person name="Riley R."/>
            <person name="Ohm R."/>
            <person name="Sun H."/>
            <person name="Tunlid A."/>
            <person name="Henrissat B."/>
            <person name="Grigoriev I.V."/>
            <person name="Hibbett D.S."/>
            <person name="Martin F."/>
        </authorList>
    </citation>
    <scope>NUCLEOTIDE SEQUENCE [LARGE SCALE GENOMIC DNA]</scope>
    <source>
        <strain evidence="2">h7</strain>
    </source>
</reference>
<dbReference type="OrthoDB" id="3021279at2759"/>
<accession>A0A0C3C7E7</accession>
<dbReference type="EMBL" id="KN831785">
    <property type="protein sequence ID" value="KIM39516.1"/>
    <property type="molecule type" value="Genomic_DNA"/>
</dbReference>
<sequence>MTRQISDSHIYMQPHHSPTINRPLAIVAPGLPPDLERLIFELAARDVGPKGSTTLLLVAKRVHDWIRPLIYRVFNQMATHPFPDFHRADPQLLENIGHLAEKLLVGYNPASKYSLKTLLSFCPNIVDLAIWESLLRVFIPATAMDKLPLRRLSAHFSDFMYEDFLNRPFFVGLTHLDVLSFMGVYWNKQFEALTHLPNLTHLSISCSTDFDVIPQLLRHCRLLRIFMLTPDTPYLYFKRNFTKEELAEINDHRFLLLECPPFPGLVHDWEKGARGGIDFWAFGELVSLAQTRNYFIVPSPLYFPRVGFDWKKHLNIEGLEWFSGLQFYDPWPPTEQDE</sequence>
<evidence type="ECO:0000313" key="2">
    <source>
        <dbReference type="Proteomes" id="UP000053424"/>
    </source>
</evidence>
<dbReference type="SUPFAM" id="SSF52047">
    <property type="entry name" value="RNI-like"/>
    <property type="match status" value="1"/>
</dbReference>
<gene>
    <name evidence="1" type="ORF">M413DRAFT_192527</name>
</gene>
<dbReference type="HOGENOM" id="CLU_051720_0_0_1"/>
<protein>
    <submittedName>
        <fullName evidence="1">Uncharacterized protein</fullName>
    </submittedName>
</protein>
<dbReference type="InterPro" id="IPR032675">
    <property type="entry name" value="LRR_dom_sf"/>
</dbReference>
<organism evidence="1 2">
    <name type="scientific">Hebeloma cylindrosporum</name>
    <dbReference type="NCBI Taxonomy" id="76867"/>
    <lineage>
        <taxon>Eukaryota</taxon>
        <taxon>Fungi</taxon>
        <taxon>Dikarya</taxon>
        <taxon>Basidiomycota</taxon>
        <taxon>Agaricomycotina</taxon>
        <taxon>Agaricomycetes</taxon>
        <taxon>Agaricomycetidae</taxon>
        <taxon>Agaricales</taxon>
        <taxon>Agaricineae</taxon>
        <taxon>Hymenogastraceae</taxon>
        <taxon>Hebeloma</taxon>
    </lineage>
</organism>
<proteinExistence type="predicted"/>
<dbReference type="Gene3D" id="3.80.10.10">
    <property type="entry name" value="Ribonuclease Inhibitor"/>
    <property type="match status" value="1"/>
</dbReference>
<name>A0A0C3C7E7_HEBCY</name>
<dbReference type="AlphaFoldDB" id="A0A0C3C7E7"/>